<evidence type="ECO:0000256" key="2">
    <source>
        <dbReference type="ARBA" id="ARBA00004687"/>
    </source>
</evidence>
<organism evidence="13 14">
    <name type="scientific">Meyerozyma guilliermondii (strain ATCC 6260 / CBS 566 / DSM 6381 / JCM 1539 / NBRC 10279 / NRRL Y-324)</name>
    <name type="common">Yeast</name>
    <name type="synonym">Candida guilliermondii</name>
    <dbReference type="NCBI Taxonomy" id="294746"/>
    <lineage>
        <taxon>Eukaryota</taxon>
        <taxon>Fungi</taxon>
        <taxon>Dikarya</taxon>
        <taxon>Ascomycota</taxon>
        <taxon>Saccharomycotina</taxon>
        <taxon>Pichiomycetes</taxon>
        <taxon>Debaryomycetaceae</taxon>
        <taxon>Meyerozyma</taxon>
    </lineage>
</organism>
<dbReference type="OrthoDB" id="272139at2759"/>
<reference evidence="13 14" key="1">
    <citation type="journal article" date="2009" name="Nature">
        <title>Evolution of pathogenicity and sexual reproduction in eight Candida genomes.</title>
        <authorList>
            <person name="Butler G."/>
            <person name="Rasmussen M.D."/>
            <person name="Lin M.F."/>
            <person name="Santos M.A."/>
            <person name="Sakthikumar S."/>
            <person name="Munro C.A."/>
            <person name="Rheinbay E."/>
            <person name="Grabherr M."/>
            <person name="Forche A."/>
            <person name="Reedy J.L."/>
            <person name="Agrafioti I."/>
            <person name="Arnaud M.B."/>
            <person name="Bates S."/>
            <person name="Brown A.J."/>
            <person name="Brunke S."/>
            <person name="Costanzo M.C."/>
            <person name="Fitzpatrick D.A."/>
            <person name="de Groot P.W."/>
            <person name="Harris D."/>
            <person name="Hoyer L.L."/>
            <person name="Hube B."/>
            <person name="Klis F.M."/>
            <person name="Kodira C."/>
            <person name="Lennard N."/>
            <person name="Logue M.E."/>
            <person name="Martin R."/>
            <person name="Neiman A.M."/>
            <person name="Nikolaou E."/>
            <person name="Quail M.A."/>
            <person name="Quinn J."/>
            <person name="Santos M.C."/>
            <person name="Schmitzberger F.F."/>
            <person name="Sherlock G."/>
            <person name="Shah P."/>
            <person name="Silverstein K.A."/>
            <person name="Skrzypek M.S."/>
            <person name="Soll D."/>
            <person name="Staggs R."/>
            <person name="Stansfield I."/>
            <person name="Stumpf M.P."/>
            <person name="Sudbery P.E."/>
            <person name="Srikantha T."/>
            <person name="Zeng Q."/>
            <person name="Berman J."/>
            <person name="Berriman M."/>
            <person name="Heitman J."/>
            <person name="Gow N.A."/>
            <person name="Lorenz M.C."/>
            <person name="Birren B.W."/>
            <person name="Kellis M."/>
            <person name="Cuomo C.A."/>
        </authorList>
    </citation>
    <scope>NUCLEOTIDE SEQUENCE [LARGE SCALE GENOMIC DNA]</scope>
    <source>
        <strain evidence="14">ATCC 6260 / CBS 566 / DSM 6381 / JCM 1539 / NBRC 10279 / NRRL Y-324</strain>
    </source>
</reference>
<keyword evidence="4" id="KW-0337">GPI-anchor biosynthesis</keyword>
<dbReference type="EMBL" id="CH408157">
    <property type="protein sequence ID" value="EDK38362.2"/>
    <property type="molecule type" value="Genomic_DNA"/>
</dbReference>
<comment type="pathway">
    <text evidence="2">Glycolipid biosynthesis; glycosylphosphatidylinositol-anchor biosynthesis.</text>
</comment>
<comment type="subcellular location">
    <subcellularLocation>
        <location evidence="1">Endoplasmic reticulum membrane</location>
        <topology evidence="1">Multi-pass membrane protein</topology>
    </subcellularLocation>
</comment>
<dbReference type="Gene3D" id="3.40.720.10">
    <property type="entry name" value="Alkaline Phosphatase, subunit A"/>
    <property type="match status" value="1"/>
</dbReference>
<feature type="transmembrane region" description="Helical" evidence="12">
    <location>
        <begin position="714"/>
        <end position="732"/>
    </location>
</feature>
<dbReference type="GeneID" id="5126751"/>
<keyword evidence="6 12" id="KW-0812">Transmembrane</keyword>
<evidence type="ECO:0000256" key="8">
    <source>
        <dbReference type="ARBA" id="ARBA00022989"/>
    </source>
</evidence>
<evidence type="ECO:0000256" key="3">
    <source>
        <dbReference type="ARBA" id="ARBA00008695"/>
    </source>
</evidence>
<feature type="region of interest" description="Disordered" evidence="11">
    <location>
        <begin position="1"/>
        <end position="22"/>
    </location>
</feature>
<feature type="transmembrane region" description="Helical" evidence="12">
    <location>
        <begin position="514"/>
        <end position="537"/>
    </location>
</feature>
<evidence type="ECO:0000256" key="4">
    <source>
        <dbReference type="ARBA" id="ARBA00022502"/>
    </source>
</evidence>
<evidence type="ECO:0000256" key="10">
    <source>
        <dbReference type="ARBA" id="ARBA00023180"/>
    </source>
</evidence>
<keyword evidence="14" id="KW-1185">Reference proteome</keyword>
<dbReference type="InterPro" id="IPR037675">
    <property type="entry name" value="PIG-O_N"/>
</dbReference>
<feature type="transmembrane region" description="Helical" evidence="12">
    <location>
        <begin position="973"/>
        <end position="998"/>
    </location>
</feature>
<dbReference type="InterPro" id="IPR002591">
    <property type="entry name" value="Phosphodiest/P_Trfase"/>
</dbReference>
<dbReference type="CDD" id="cd16023">
    <property type="entry name" value="GPI_EPT_3"/>
    <property type="match status" value="1"/>
</dbReference>
<dbReference type="GO" id="GO:0006506">
    <property type="term" value="P:GPI anchor biosynthetic process"/>
    <property type="evidence" value="ECO:0007669"/>
    <property type="project" value="UniProtKB-UniPathway"/>
</dbReference>
<evidence type="ECO:0000256" key="11">
    <source>
        <dbReference type="SAM" id="MobiDB-lite"/>
    </source>
</evidence>
<dbReference type="AlphaFoldDB" id="A5DGQ9"/>
<dbReference type="InterPro" id="IPR017850">
    <property type="entry name" value="Alkaline_phosphatase_core_sf"/>
</dbReference>
<dbReference type="SUPFAM" id="SSF53649">
    <property type="entry name" value="Alkaline phosphatase-like"/>
    <property type="match status" value="1"/>
</dbReference>
<feature type="transmembrane region" description="Helical" evidence="12">
    <location>
        <begin position="681"/>
        <end position="702"/>
    </location>
</feature>
<feature type="transmembrane region" description="Helical" evidence="12">
    <location>
        <begin position="642"/>
        <end position="661"/>
    </location>
</feature>
<dbReference type="VEuPathDB" id="FungiDB:PGUG_02460"/>
<proteinExistence type="inferred from homology"/>
<dbReference type="eggNOG" id="KOG2126">
    <property type="taxonomic scope" value="Eukaryota"/>
</dbReference>
<comment type="similarity">
    <text evidence="3">Belongs to the PIGG/PIGN/PIGO family. PIGO subfamily.</text>
</comment>
<feature type="compositionally biased region" description="Basic and acidic residues" evidence="11">
    <location>
        <begin position="1"/>
        <end position="11"/>
    </location>
</feature>
<dbReference type="FunCoup" id="A5DGQ9">
    <property type="interactions" value="653"/>
</dbReference>
<feature type="transmembrane region" description="Helical" evidence="12">
    <location>
        <begin position="829"/>
        <end position="849"/>
    </location>
</feature>
<dbReference type="RefSeq" id="XP_001484731.2">
    <property type="nucleotide sequence ID" value="XM_001484681.1"/>
</dbReference>
<evidence type="ECO:0000256" key="6">
    <source>
        <dbReference type="ARBA" id="ARBA00022692"/>
    </source>
</evidence>
<protein>
    <submittedName>
        <fullName evidence="13">Uncharacterized protein</fullName>
    </submittedName>
</protein>
<feature type="transmembrane region" description="Helical" evidence="12">
    <location>
        <begin position="46"/>
        <end position="69"/>
    </location>
</feature>
<dbReference type="PANTHER" id="PTHR23071">
    <property type="entry name" value="PHOSPHATIDYLINOSITOL GLYCAN"/>
    <property type="match status" value="1"/>
</dbReference>
<dbReference type="InterPro" id="IPR039524">
    <property type="entry name" value="PIGO/GPI13"/>
</dbReference>
<evidence type="ECO:0000256" key="12">
    <source>
        <dbReference type="SAM" id="Phobius"/>
    </source>
</evidence>
<dbReference type="Proteomes" id="UP000001997">
    <property type="component" value="Unassembled WGS sequence"/>
</dbReference>
<feature type="transmembrane region" description="Helical" evidence="12">
    <location>
        <begin position="902"/>
        <end position="925"/>
    </location>
</feature>
<keyword evidence="8 12" id="KW-1133">Transmembrane helix</keyword>
<dbReference type="KEGG" id="pgu:PGUG_02460"/>
<sequence>MDEIEKSHASADTEALGGTYPGTSAIPSQAVKAPPRIRLRQQKLQLTFIGYVVVLSMFTALQVLGVWFFTSGFLLSRQVLPDIAECTPNMVAAVDDTCMPPQFDKVVMLVIDALRFDFTIPVEDSANPDQPSGEFFHNNFPILHDTFLSQPQNAIHLKFMADPPTTTLQRLKGLTTGTLPTFIDAGSNFDGDSVDEDNWLLQLHKHNKTVAFMGDDTWKAMFSKYIDPTLNFPYDSLNVRDLHTVDNGVLEHMWPLLRESGSKQKWDVLIGHFLGVDHVGHRYGPNHYTMKEKLNQMNDVIKEVMKTLDNKTLLVVMGDHGMDATGNHGGEALDELESTFFMYSKRKFVHRKDKDVYDPRQKGKNYRAINQIDLVPTISLLLGLPIPHNNLGFPVDELFGDRDLTIGAFKTLVQIQKFRAQTPSLSQNDALNEEYRSLYRDFTEQVSSFSTKKTLSALVERTKKFQYSSLEECKSLWARFDLITIGIGLSVLILSLSFILTYSRSIPAVRVSTMSFEFIGSVIAMLMLGLVSSFSVYVVLRPLKLKICLAVGSAIGIIVGLWAPIMDRFSIVWLVHQIHDFFVFNFSFWSFLGILFSILHFLVFASNSFVVWEDKVVSYFIATFGWCSIIYCARLPGKVDRILGMSHGLTFVIISRLVGTINLCREEQAAYCIPTFLQARSYGVILLYVVALLLPSVIRSFYNLTNSFHSAAKVWVGTTSFLLGANALYWTFEYIESQDVSFLNYSLNFSIFNSIRLGISRTVLFVTLILANYSWSRGPLCVKLDVDNSIPEQPKTIILGYENIYGSSYFLLVLNFTVGIMLVTKPLGAVSLCMLVIQILTLLEIARILDIRRNLITPVIFSLLGYQHFFATGHQATIPSVQWDAGFVTTETIIFPFTHLNIFLNTFGPFIITCLSVPLISLWAIPPSSKPITLLSYIVTNITTVITHQSLIAISSFIFAAHFRRHLMVWKIFAPRFMLGGLTLIVTNVTLVVVTLWFGTGKVLTQVNRIFGK</sequence>
<evidence type="ECO:0000256" key="5">
    <source>
        <dbReference type="ARBA" id="ARBA00022679"/>
    </source>
</evidence>
<dbReference type="OMA" id="EDEYVIM"/>
<evidence type="ECO:0000256" key="1">
    <source>
        <dbReference type="ARBA" id="ARBA00004477"/>
    </source>
</evidence>
<keyword evidence="10" id="KW-0325">Glycoprotein</keyword>
<accession>A5DGQ9</accession>
<evidence type="ECO:0000256" key="7">
    <source>
        <dbReference type="ARBA" id="ARBA00022824"/>
    </source>
</evidence>
<feature type="transmembrane region" description="Helical" evidence="12">
    <location>
        <begin position="616"/>
        <end position="635"/>
    </location>
</feature>
<dbReference type="STRING" id="294746.A5DGQ9"/>
<evidence type="ECO:0000313" key="13">
    <source>
        <dbReference type="EMBL" id="EDK38362.2"/>
    </source>
</evidence>
<keyword evidence="5" id="KW-0808">Transferase</keyword>
<dbReference type="InParanoid" id="A5DGQ9"/>
<dbReference type="Pfam" id="PF01663">
    <property type="entry name" value="Phosphodiest"/>
    <property type="match status" value="1"/>
</dbReference>
<name>A5DGQ9_PICGU</name>
<keyword evidence="7" id="KW-0256">Endoplasmic reticulum</keyword>
<feature type="transmembrane region" description="Helical" evidence="12">
    <location>
        <begin position="582"/>
        <end position="604"/>
    </location>
</feature>
<dbReference type="PANTHER" id="PTHR23071:SF1">
    <property type="entry name" value="GPI ETHANOLAMINE PHOSPHATE TRANSFERASE 3"/>
    <property type="match status" value="1"/>
</dbReference>
<feature type="transmembrane region" description="Helical" evidence="12">
    <location>
        <begin position="937"/>
        <end position="961"/>
    </location>
</feature>
<evidence type="ECO:0000313" key="14">
    <source>
        <dbReference type="Proteomes" id="UP000001997"/>
    </source>
</evidence>
<dbReference type="UniPathway" id="UPA00196"/>
<dbReference type="GO" id="GO:0005789">
    <property type="term" value="C:endoplasmic reticulum membrane"/>
    <property type="evidence" value="ECO:0007669"/>
    <property type="project" value="UniProtKB-SubCell"/>
</dbReference>
<feature type="transmembrane region" description="Helical" evidence="12">
    <location>
        <begin position="804"/>
        <end position="823"/>
    </location>
</feature>
<dbReference type="HOGENOM" id="CLU_004298_1_0_1"/>
<keyword evidence="9 12" id="KW-0472">Membrane</keyword>
<feature type="transmembrane region" description="Helical" evidence="12">
    <location>
        <begin position="543"/>
        <end position="562"/>
    </location>
</feature>
<dbReference type="GO" id="GO:0051377">
    <property type="term" value="F:mannose-ethanolamine phosphotransferase activity"/>
    <property type="evidence" value="ECO:0007669"/>
    <property type="project" value="EnsemblFungi"/>
</dbReference>
<gene>
    <name evidence="13" type="ORF">PGUG_02460</name>
</gene>
<evidence type="ECO:0000256" key="9">
    <source>
        <dbReference type="ARBA" id="ARBA00023136"/>
    </source>
</evidence>